<accession>A0A1I5ZHP7</accession>
<keyword evidence="1" id="KW-1133">Transmembrane helix</keyword>
<name>A0A1I5ZHP7_9BACI</name>
<feature type="transmembrane region" description="Helical" evidence="1">
    <location>
        <begin position="59"/>
        <end position="75"/>
    </location>
</feature>
<comment type="caution">
    <text evidence="2">The sequence shown here is derived from an EMBL/GenBank/DDBJ whole genome shotgun (WGS) entry which is preliminary data.</text>
</comment>
<evidence type="ECO:0000313" key="3">
    <source>
        <dbReference type="Proteomes" id="UP000182762"/>
    </source>
</evidence>
<keyword evidence="1" id="KW-0472">Membrane</keyword>
<feature type="transmembrane region" description="Helical" evidence="1">
    <location>
        <begin position="127"/>
        <end position="147"/>
    </location>
</feature>
<feature type="transmembrane region" description="Helical" evidence="1">
    <location>
        <begin position="34"/>
        <end position="52"/>
    </location>
</feature>
<dbReference type="Proteomes" id="UP000182762">
    <property type="component" value="Unassembled WGS sequence"/>
</dbReference>
<feature type="transmembrane region" description="Helical" evidence="1">
    <location>
        <begin position="95"/>
        <end position="115"/>
    </location>
</feature>
<sequence>MDREQHLEKIYSKGQETSSLFSSYWEKYSDFGNWHFWLVLASLIIPLVLLYFTVDRKRIFEVFFFGYTVHIMWTYTELALTNSGYVIRGYYLTPLLPRSINITASVLPIGFLLLYQYCTNHKKSFMLYTLVLSAVFAFILAPIEGALNIIELKKGITSFHFYVIDLIIAFLAYWFTRFILKLRQRV</sequence>
<keyword evidence="1" id="KW-0812">Transmembrane</keyword>
<reference evidence="2 3" key="1">
    <citation type="submission" date="2016-10" db="EMBL/GenBank/DDBJ databases">
        <authorList>
            <person name="Varghese N."/>
            <person name="Submissions S."/>
        </authorList>
    </citation>
    <scope>NUCLEOTIDE SEQUENCE [LARGE SCALE GENOMIC DNA]</scope>
    <source>
        <strain evidence="2 3">DSM 13796</strain>
    </source>
</reference>
<proteinExistence type="predicted"/>
<dbReference type="GeneID" id="93710756"/>
<feature type="transmembrane region" description="Helical" evidence="1">
    <location>
        <begin position="159"/>
        <end position="180"/>
    </location>
</feature>
<gene>
    <name evidence="2" type="ORF">SAMN02745910_02088</name>
</gene>
<dbReference type="RefSeq" id="WP_061804225.1">
    <property type="nucleotide sequence ID" value="NZ_FOXX01000004.1"/>
</dbReference>
<evidence type="ECO:0000313" key="2">
    <source>
        <dbReference type="EMBL" id="SFQ55976.1"/>
    </source>
</evidence>
<keyword evidence="3" id="KW-1185">Reference proteome</keyword>
<evidence type="ECO:0000256" key="1">
    <source>
        <dbReference type="SAM" id="Phobius"/>
    </source>
</evidence>
<dbReference type="EMBL" id="FOXX01000004">
    <property type="protein sequence ID" value="SFQ55976.1"/>
    <property type="molecule type" value="Genomic_DNA"/>
</dbReference>
<organism evidence="2 3">
    <name type="scientific">Priestia endophytica DSM 13796</name>
    <dbReference type="NCBI Taxonomy" id="1121089"/>
    <lineage>
        <taxon>Bacteria</taxon>
        <taxon>Bacillati</taxon>
        <taxon>Bacillota</taxon>
        <taxon>Bacilli</taxon>
        <taxon>Bacillales</taxon>
        <taxon>Bacillaceae</taxon>
        <taxon>Priestia</taxon>
    </lineage>
</organism>
<protein>
    <submittedName>
        <fullName evidence="2">Uncharacterized protein</fullName>
    </submittedName>
</protein>